<dbReference type="EMBL" id="JAHSTP010000023">
    <property type="protein sequence ID" value="MBZ6156169.1"/>
    <property type="molecule type" value="Genomic_DNA"/>
</dbReference>
<dbReference type="InterPro" id="IPR013785">
    <property type="entry name" value="Aldolase_TIM"/>
</dbReference>
<proteinExistence type="predicted"/>
<sequence length="293" mass="30842">MIPQGHFARSLRLRRLHHHTPSGLMVTPLDHSISDGPVVPRNSSIDTLAQQLAAAGVDAIVVHKGSLRHIRPERLAGMSLIVHLNASTGQAPDPDAKYLVTEVEEALRLGADAVSVHVNLGSDDERRQIADLGRVSDACDRWNLPLMAMVYPRGPRIHEPHHPELVAHAVTIAADLGADLVKTVFPGSLPDLMALTAACPVPVLLAGGPPRATEEGLLGFVSEAVAGGALGVAMGRSIFQSADPQRTAARVARLVHRLPDAPGGASAETVEGADTVGHVTRGHQHDGQQTVLA</sequence>
<dbReference type="InterPro" id="IPR050456">
    <property type="entry name" value="DeoC/FbaB_aldolase"/>
</dbReference>
<gene>
    <name evidence="1" type="ORF">KVH32_34160</name>
</gene>
<evidence type="ECO:0000313" key="1">
    <source>
        <dbReference type="EMBL" id="MBZ6156169.1"/>
    </source>
</evidence>
<name>A0ABS7WEW0_STROV</name>
<dbReference type="Pfam" id="PF01791">
    <property type="entry name" value="DeoC"/>
    <property type="match status" value="1"/>
</dbReference>
<dbReference type="SUPFAM" id="SSF51569">
    <property type="entry name" value="Aldolase"/>
    <property type="match status" value="1"/>
</dbReference>
<dbReference type="InterPro" id="IPR041720">
    <property type="entry name" value="FbaB-like"/>
</dbReference>
<dbReference type="SMART" id="SM01133">
    <property type="entry name" value="DeoC"/>
    <property type="match status" value="1"/>
</dbReference>
<dbReference type="Proteomes" id="UP000758701">
    <property type="component" value="Unassembled WGS sequence"/>
</dbReference>
<protein>
    <submittedName>
        <fullName evidence="1">2-amino-4,5-dihydroxy-6-one-heptanoic acid-7-phosphate synthase</fullName>
    </submittedName>
</protein>
<dbReference type="PANTHER" id="PTHR47916:SF1">
    <property type="entry name" value="3-HYDROXY-5-PHOSPHONOOXYPENTANE-2,4-DIONE THIOLASE"/>
    <property type="match status" value="1"/>
</dbReference>
<dbReference type="Gene3D" id="3.20.20.70">
    <property type="entry name" value="Aldolase class I"/>
    <property type="match status" value="1"/>
</dbReference>
<keyword evidence="2" id="KW-1185">Reference proteome</keyword>
<organism evidence="1 2">
    <name type="scientific">Streptomyces olivaceus</name>
    <dbReference type="NCBI Taxonomy" id="47716"/>
    <lineage>
        <taxon>Bacteria</taxon>
        <taxon>Bacillati</taxon>
        <taxon>Actinomycetota</taxon>
        <taxon>Actinomycetes</taxon>
        <taxon>Kitasatosporales</taxon>
        <taxon>Streptomycetaceae</taxon>
        <taxon>Streptomyces</taxon>
    </lineage>
</organism>
<evidence type="ECO:0000313" key="2">
    <source>
        <dbReference type="Proteomes" id="UP000758701"/>
    </source>
</evidence>
<dbReference type="NCBIfam" id="NF005556">
    <property type="entry name" value="PRK07226.1"/>
    <property type="match status" value="1"/>
</dbReference>
<dbReference type="RefSeq" id="WP_037763440.1">
    <property type="nucleotide sequence ID" value="NZ_BNEG01000003.1"/>
</dbReference>
<dbReference type="PANTHER" id="PTHR47916">
    <property type="entry name" value="FRUCTOSE-BISPHOSPHATE ALDOLASE CLASS 1"/>
    <property type="match status" value="1"/>
</dbReference>
<dbReference type="InterPro" id="IPR002915">
    <property type="entry name" value="DeoC/FbaB/LacD_aldolase"/>
</dbReference>
<dbReference type="CDD" id="cd00958">
    <property type="entry name" value="DhnA"/>
    <property type="match status" value="1"/>
</dbReference>
<comment type="caution">
    <text evidence="1">The sequence shown here is derived from an EMBL/GenBank/DDBJ whole genome shotgun (WGS) entry which is preliminary data.</text>
</comment>
<reference evidence="1 2" key="1">
    <citation type="submission" date="2021-06" db="EMBL/GenBank/DDBJ databases">
        <title>Ecological speciation of a Streptomyces species isolated from different habitats and geographic origins.</title>
        <authorList>
            <person name="Wang J."/>
        </authorList>
    </citation>
    <scope>NUCLEOTIDE SEQUENCE [LARGE SCALE GENOMIC DNA]</scope>
    <source>
        <strain evidence="1 2">FXJ8.012</strain>
    </source>
</reference>
<dbReference type="PIRSF" id="PIRSF038992">
    <property type="entry name" value="Aldolase_Ia"/>
    <property type="match status" value="1"/>
</dbReference>
<accession>A0ABS7WEW0</accession>